<protein>
    <submittedName>
        <fullName evidence="1">Uncharacterized protein</fullName>
    </submittedName>
</protein>
<comment type="caution">
    <text evidence="1">The sequence shown here is derived from an EMBL/GenBank/DDBJ whole genome shotgun (WGS) entry which is preliminary data.</text>
</comment>
<proteinExistence type="predicted"/>
<gene>
    <name evidence="1" type="ORF">RU87_GL000525</name>
</gene>
<reference evidence="1 2" key="1">
    <citation type="submission" date="2014-12" db="EMBL/GenBank/DDBJ databases">
        <title>Draft genome sequences of 10 type strains of Lactococcus.</title>
        <authorList>
            <person name="Sun Z."/>
            <person name="Zhong Z."/>
            <person name="Liu W."/>
            <person name="Zhang W."/>
            <person name="Zhang H."/>
        </authorList>
    </citation>
    <scope>NUCLEOTIDE SEQUENCE [LARGE SCALE GENOMIC DNA]</scope>
    <source>
        <strain evidence="1 2">DSM 20686</strain>
    </source>
</reference>
<accession>A0A2A5RWR5</accession>
<dbReference type="RefSeq" id="WP_068164923.1">
    <property type="nucleotide sequence ID" value="NZ_JXJX01000013.1"/>
</dbReference>
<dbReference type="OrthoDB" id="2598692at2"/>
<dbReference type="AlphaFoldDB" id="A0A2A5RWR5"/>
<keyword evidence="2" id="KW-1185">Reference proteome</keyword>
<dbReference type="EMBL" id="JXJX01000013">
    <property type="protein sequence ID" value="PCS05608.1"/>
    <property type="molecule type" value="Genomic_DNA"/>
</dbReference>
<name>A0A2A5RWR5_9LACT</name>
<evidence type="ECO:0000313" key="1">
    <source>
        <dbReference type="EMBL" id="PCS05608.1"/>
    </source>
</evidence>
<dbReference type="STRING" id="1348632.GCA_001591745_01839"/>
<sequence>MFYQYFNEEITVMPNFLQRKYITSIRALAKTEKYENIKKSLNDILNEKVTADIKIKKILANYKDIILDAYINIQSSKSFKYSAIFELHDDIEIKEIVNKITKGNTILNSTIRNVSKINDYKATKLNGAMIFTFLLDGQKIINDVIKKFKTTYSAVVKLWENEIDGNKRKFIEIDVDSVGLYFRMENNDFFGNMIGSIAGYLEQCIGLSLDPIDFFSTLEYIKDMDENGKNKSIAKVSAQKMVLDTGSQAVLDSSESENIVLPILGDLKKIMEVNNELFSKSPKIKQLLDSFISDTELTSHLPWITFIWDDKIKSKKIQVKFDLSDYPYTLLNYYNHKKGRKGMNDVIESILEAYCEIKNNKAWDNNSRVS</sequence>
<organism evidence="1 2">
    <name type="scientific">Pseudolactococcus plantarum</name>
    <dbReference type="NCBI Taxonomy" id="1365"/>
    <lineage>
        <taxon>Bacteria</taxon>
        <taxon>Bacillati</taxon>
        <taxon>Bacillota</taxon>
        <taxon>Bacilli</taxon>
        <taxon>Lactobacillales</taxon>
        <taxon>Streptococcaceae</taxon>
        <taxon>Pseudolactococcus</taxon>
    </lineage>
</organism>
<evidence type="ECO:0000313" key="2">
    <source>
        <dbReference type="Proteomes" id="UP000242246"/>
    </source>
</evidence>
<dbReference type="Proteomes" id="UP000242246">
    <property type="component" value="Unassembled WGS sequence"/>
</dbReference>